<dbReference type="PANTHER" id="PTHR21716:SF53">
    <property type="entry name" value="PERMEASE PERM-RELATED"/>
    <property type="match status" value="1"/>
</dbReference>
<name>A0A2H3KNF4_9CHLR</name>
<evidence type="ECO:0000256" key="3">
    <source>
        <dbReference type="ARBA" id="ARBA00022448"/>
    </source>
</evidence>
<sequence length="363" mass="38379">MAFKLDIRTWFAFVALGPAIYVAIQILPIFRNLLTLMIVAALLTLLISPVADRLERRGFSRGFTAGATLGGVIAILAALVLMLLPILFESLRLLSGALTRLANDLPAQLETTFGLSEFGAFGERLVGDAAAAIQWGLGQIGGTVGQVGAVGFALFVLFVVVFTLVSSKSSAVWVMRLFLPVRYHQRTTQLTHAVSHGLSRWFVAQLAICGYYTIAYTITNLILGVPYGVQIAVVSGLLEFIPYLGGIVGMVLGALAAATVSPTLAVLTLIVNVIIGAIAVYVVAPYAFSKAVEVPVALILLGLFIGGQIGGFFAALLTVPIITAAMVILRELRPDLRPKSSPTQPSSDVPVIPVGQPRDVPGN</sequence>
<dbReference type="PANTHER" id="PTHR21716">
    <property type="entry name" value="TRANSMEMBRANE PROTEIN"/>
    <property type="match status" value="1"/>
</dbReference>
<evidence type="ECO:0000256" key="8">
    <source>
        <dbReference type="SAM" id="MobiDB-lite"/>
    </source>
</evidence>
<evidence type="ECO:0000256" key="6">
    <source>
        <dbReference type="ARBA" id="ARBA00022989"/>
    </source>
</evidence>
<evidence type="ECO:0000313" key="11">
    <source>
        <dbReference type="Proteomes" id="UP000220922"/>
    </source>
</evidence>
<feature type="transmembrane region" description="Helical" evidence="9">
    <location>
        <begin position="229"/>
        <end position="257"/>
    </location>
</feature>
<feature type="transmembrane region" description="Helical" evidence="9">
    <location>
        <begin position="200"/>
        <end position="223"/>
    </location>
</feature>
<dbReference type="RefSeq" id="WP_097651482.1">
    <property type="nucleotide sequence ID" value="NZ_LYXE01000063.1"/>
</dbReference>
<keyword evidence="11" id="KW-1185">Reference proteome</keyword>
<evidence type="ECO:0000256" key="2">
    <source>
        <dbReference type="ARBA" id="ARBA00009773"/>
    </source>
</evidence>
<feature type="region of interest" description="Disordered" evidence="8">
    <location>
        <begin position="338"/>
        <end position="363"/>
    </location>
</feature>
<evidence type="ECO:0008006" key="12">
    <source>
        <dbReference type="Google" id="ProtNLM"/>
    </source>
</evidence>
<proteinExistence type="inferred from homology"/>
<keyword evidence="6 9" id="KW-1133">Transmembrane helix</keyword>
<dbReference type="Proteomes" id="UP000220922">
    <property type="component" value="Unassembled WGS sequence"/>
</dbReference>
<protein>
    <recommendedName>
        <fullName evidence="12">AI-2E family transporter</fullName>
    </recommendedName>
</protein>
<evidence type="ECO:0000256" key="4">
    <source>
        <dbReference type="ARBA" id="ARBA00022475"/>
    </source>
</evidence>
<comment type="similarity">
    <text evidence="2">Belongs to the autoinducer-2 exporter (AI-2E) (TC 2.A.86) family.</text>
</comment>
<keyword evidence="3" id="KW-0813">Transport</keyword>
<evidence type="ECO:0000256" key="7">
    <source>
        <dbReference type="ARBA" id="ARBA00023136"/>
    </source>
</evidence>
<dbReference type="AlphaFoldDB" id="A0A2H3KNF4"/>
<feature type="transmembrane region" description="Helical" evidence="9">
    <location>
        <begin position="264"/>
        <end position="284"/>
    </location>
</feature>
<dbReference type="OrthoDB" id="9793390at2"/>
<evidence type="ECO:0000256" key="9">
    <source>
        <dbReference type="SAM" id="Phobius"/>
    </source>
</evidence>
<keyword evidence="5 9" id="KW-0812">Transmembrane</keyword>
<feature type="transmembrane region" description="Helical" evidence="9">
    <location>
        <begin position="296"/>
        <end position="329"/>
    </location>
</feature>
<dbReference type="Pfam" id="PF01594">
    <property type="entry name" value="AI-2E_transport"/>
    <property type="match status" value="1"/>
</dbReference>
<accession>A0A2H3KNF4</accession>
<evidence type="ECO:0000313" key="10">
    <source>
        <dbReference type="EMBL" id="PDV99716.1"/>
    </source>
</evidence>
<keyword evidence="4" id="KW-1003">Cell membrane</keyword>
<evidence type="ECO:0000256" key="1">
    <source>
        <dbReference type="ARBA" id="ARBA00004651"/>
    </source>
</evidence>
<comment type="caution">
    <text evidence="10">The sequence shown here is derived from an EMBL/GenBank/DDBJ whole genome shotgun (WGS) entry which is preliminary data.</text>
</comment>
<feature type="transmembrane region" description="Helical" evidence="9">
    <location>
        <begin position="63"/>
        <end position="88"/>
    </location>
</feature>
<feature type="transmembrane region" description="Helical" evidence="9">
    <location>
        <begin position="33"/>
        <end position="51"/>
    </location>
</feature>
<keyword evidence="7 9" id="KW-0472">Membrane</keyword>
<feature type="transmembrane region" description="Helical" evidence="9">
    <location>
        <begin position="152"/>
        <end position="179"/>
    </location>
</feature>
<gene>
    <name evidence="10" type="ORF">A9Q02_00395</name>
</gene>
<comment type="subcellular location">
    <subcellularLocation>
        <location evidence="1">Cell membrane</location>
        <topology evidence="1">Multi-pass membrane protein</topology>
    </subcellularLocation>
</comment>
<organism evidence="10 11">
    <name type="scientific">Candidatus Chloroploca asiatica</name>
    <dbReference type="NCBI Taxonomy" id="1506545"/>
    <lineage>
        <taxon>Bacteria</taxon>
        <taxon>Bacillati</taxon>
        <taxon>Chloroflexota</taxon>
        <taxon>Chloroflexia</taxon>
        <taxon>Chloroflexales</taxon>
        <taxon>Chloroflexineae</taxon>
        <taxon>Oscillochloridaceae</taxon>
        <taxon>Candidatus Chloroploca</taxon>
    </lineage>
</organism>
<dbReference type="EMBL" id="LYXE01000063">
    <property type="protein sequence ID" value="PDV99716.1"/>
    <property type="molecule type" value="Genomic_DNA"/>
</dbReference>
<evidence type="ECO:0000256" key="5">
    <source>
        <dbReference type="ARBA" id="ARBA00022692"/>
    </source>
</evidence>
<reference evidence="10 11" key="1">
    <citation type="submission" date="2016-05" db="EMBL/GenBank/DDBJ databases">
        <authorList>
            <person name="Lavstsen T."/>
            <person name="Jespersen J.S."/>
        </authorList>
    </citation>
    <scope>NUCLEOTIDE SEQUENCE [LARGE SCALE GENOMIC DNA]</scope>
    <source>
        <strain evidence="10 11">B7-9</strain>
    </source>
</reference>
<dbReference type="InterPro" id="IPR002549">
    <property type="entry name" value="AI-2E-like"/>
</dbReference>
<dbReference type="GO" id="GO:0005886">
    <property type="term" value="C:plasma membrane"/>
    <property type="evidence" value="ECO:0007669"/>
    <property type="project" value="UniProtKB-SubCell"/>
</dbReference>
<feature type="transmembrane region" description="Helical" evidence="9">
    <location>
        <begin position="7"/>
        <end position="27"/>
    </location>
</feature>